<dbReference type="OrthoDB" id="6138886at2759"/>
<dbReference type="AlphaFoldDB" id="A0A210PSG7"/>
<keyword evidence="6" id="KW-0675">Receptor</keyword>
<comment type="caution">
    <text evidence="6">The sequence shown here is derived from an EMBL/GenBank/DDBJ whole genome shotgun (WGS) entry which is preliminary data.</text>
</comment>
<name>A0A210PSG7_MIZYE</name>
<evidence type="ECO:0000256" key="4">
    <source>
        <dbReference type="SAM" id="Phobius"/>
    </source>
</evidence>
<evidence type="ECO:0000256" key="1">
    <source>
        <dbReference type="ARBA" id="ARBA00004167"/>
    </source>
</evidence>
<dbReference type="Gene3D" id="2.60.40.10">
    <property type="entry name" value="Immunoglobulins"/>
    <property type="match status" value="1"/>
</dbReference>
<dbReference type="Proteomes" id="UP000242188">
    <property type="component" value="Unassembled WGS sequence"/>
</dbReference>
<keyword evidence="7" id="KW-1185">Reference proteome</keyword>
<dbReference type="SUPFAM" id="SSF56112">
    <property type="entry name" value="Protein kinase-like (PK-like)"/>
    <property type="match status" value="1"/>
</dbReference>
<keyword evidence="2" id="KW-0325">Glycoprotein</keyword>
<dbReference type="Gene3D" id="1.10.510.10">
    <property type="entry name" value="Transferase(Phosphotransferase) domain 1"/>
    <property type="match status" value="1"/>
</dbReference>
<dbReference type="InterPro" id="IPR000719">
    <property type="entry name" value="Prot_kinase_dom"/>
</dbReference>
<feature type="transmembrane region" description="Helical" evidence="4">
    <location>
        <begin position="111"/>
        <end position="135"/>
    </location>
</feature>
<dbReference type="PANTHER" id="PTHR24416">
    <property type="entry name" value="TYROSINE-PROTEIN KINASE RECEPTOR"/>
    <property type="match status" value="1"/>
</dbReference>
<evidence type="ECO:0000313" key="6">
    <source>
        <dbReference type="EMBL" id="OWF39447.1"/>
    </source>
</evidence>
<dbReference type="PROSITE" id="PS50011">
    <property type="entry name" value="PROTEIN_KINASE_DOM"/>
    <property type="match status" value="1"/>
</dbReference>
<accession>A0A210PSG7</accession>
<dbReference type="GO" id="GO:0007169">
    <property type="term" value="P:cell surface receptor protein tyrosine kinase signaling pathway"/>
    <property type="evidence" value="ECO:0007669"/>
    <property type="project" value="TreeGrafter"/>
</dbReference>
<gene>
    <name evidence="6" type="ORF">KP79_PYT19847</name>
</gene>
<dbReference type="GO" id="GO:0005886">
    <property type="term" value="C:plasma membrane"/>
    <property type="evidence" value="ECO:0007669"/>
    <property type="project" value="TreeGrafter"/>
</dbReference>
<comment type="subcellular location">
    <subcellularLocation>
        <location evidence="1">Membrane</location>
        <topology evidence="1">Single-pass membrane protein</topology>
    </subcellularLocation>
</comment>
<dbReference type="EMBL" id="NEDP02005525">
    <property type="protein sequence ID" value="OWF39447.1"/>
    <property type="molecule type" value="Genomic_DNA"/>
</dbReference>
<proteinExistence type="predicted"/>
<dbReference type="GO" id="GO:0004714">
    <property type="term" value="F:transmembrane receptor protein tyrosine kinase activity"/>
    <property type="evidence" value="ECO:0007669"/>
    <property type="project" value="TreeGrafter"/>
</dbReference>
<keyword evidence="4" id="KW-0812">Transmembrane</keyword>
<evidence type="ECO:0000256" key="3">
    <source>
        <dbReference type="SAM" id="MobiDB-lite"/>
    </source>
</evidence>
<evidence type="ECO:0000256" key="2">
    <source>
        <dbReference type="ARBA" id="ARBA00023180"/>
    </source>
</evidence>
<feature type="domain" description="Protein kinase" evidence="5">
    <location>
        <begin position="229"/>
        <end position="484"/>
    </location>
</feature>
<dbReference type="STRING" id="6573.A0A210PSG7"/>
<dbReference type="InterPro" id="IPR050122">
    <property type="entry name" value="RTK"/>
</dbReference>
<dbReference type="PRINTS" id="PR00109">
    <property type="entry name" value="TYRKINASE"/>
</dbReference>
<dbReference type="GO" id="GO:0043235">
    <property type="term" value="C:receptor complex"/>
    <property type="evidence" value="ECO:0007669"/>
    <property type="project" value="TreeGrafter"/>
</dbReference>
<dbReference type="InterPro" id="IPR036116">
    <property type="entry name" value="FN3_sf"/>
</dbReference>
<protein>
    <submittedName>
        <fullName evidence="6">Ephrin type-B receptor 1-B</fullName>
    </submittedName>
</protein>
<organism evidence="6 7">
    <name type="scientific">Mizuhopecten yessoensis</name>
    <name type="common">Japanese scallop</name>
    <name type="synonym">Patinopecten yessoensis</name>
    <dbReference type="NCBI Taxonomy" id="6573"/>
    <lineage>
        <taxon>Eukaryota</taxon>
        <taxon>Metazoa</taxon>
        <taxon>Spiralia</taxon>
        <taxon>Lophotrochozoa</taxon>
        <taxon>Mollusca</taxon>
        <taxon>Bivalvia</taxon>
        <taxon>Autobranchia</taxon>
        <taxon>Pteriomorphia</taxon>
        <taxon>Pectinida</taxon>
        <taxon>Pectinoidea</taxon>
        <taxon>Pectinidae</taxon>
        <taxon>Mizuhopecten</taxon>
    </lineage>
</organism>
<evidence type="ECO:0000259" key="5">
    <source>
        <dbReference type="PROSITE" id="PS50011"/>
    </source>
</evidence>
<reference evidence="6 7" key="1">
    <citation type="journal article" date="2017" name="Nat. Ecol. Evol.">
        <title>Scallop genome provides insights into evolution of bilaterian karyotype and development.</title>
        <authorList>
            <person name="Wang S."/>
            <person name="Zhang J."/>
            <person name="Jiao W."/>
            <person name="Li J."/>
            <person name="Xun X."/>
            <person name="Sun Y."/>
            <person name="Guo X."/>
            <person name="Huan P."/>
            <person name="Dong B."/>
            <person name="Zhang L."/>
            <person name="Hu X."/>
            <person name="Sun X."/>
            <person name="Wang J."/>
            <person name="Zhao C."/>
            <person name="Wang Y."/>
            <person name="Wang D."/>
            <person name="Huang X."/>
            <person name="Wang R."/>
            <person name="Lv J."/>
            <person name="Li Y."/>
            <person name="Zhang Z."/>
            <person name="Liu B."/>
            <person name="Lu W."/>
            <person name="Hui Y."/>
            <person name="Liang J."/>
            <person name="Zhou Z."/>
            <person name="Hou R."/>
            <person name="Li X."/>
            <person name="Liu Y."/>
            <person name="Li H."/>
            <person name="Ning X."/>
            <person name="Lin Y."/>
            <person name="Zhao L."/>
            <person name="Xing Q."/>
            <person name="Dou J."/>
            <person name="Li Y."/>
            <person name="Mao J."/>
            <person name="Guo H."/>
            <person name="Dou H."/>
            <person name="Li T."/>
            <person name="Mu C."/>
            <person name="Jiang W."/>
            <person name="Fu Q."/>
            <person name="Fu X."/>
            <person name="Miao Y."/>
            <person name="Liu J."/>
            <person name="Yu Q."/>
            <person name="Li R."/>
            <person name="Liao H."/>
            <person name="Li X."/>
            <person name="Kong Y."/>
            <person name="Jiang Z."/>
            <person name="Chourrout D."/>
            <person name="Li R."/>
            <person name="Bao Z."/>
        </authorList>
    </citation>
    <scope>NUCLEOTIDE SEQUENCE [LARGE SCALE GENOMIC DNA]</scope>
    <source>
        <strain evidence="6 7">PY_sf001</strain>
    </source>
</reference>
<evidence type="ECO:0000313" key="7">
    <source>
        <dbReference type="Proteomes" id="UP000242188"/>
    </source>
</evidence>
<dbReference type="GO" id="GO:0005524">
    <property type="term" value="F:ATP binding"/>
    <property type="evidence" value="ECO:0007669"/>
    <property type="project" value="InterPro"/>
</dbReference>
<dbReference type="InterPro" id="IPR011009">
    <property type="entry name" value="Kinase-like_dom_sf"/>
</dbReference>
<dbReference type="InterPro" id="IPR001245">
    <property type="entry name" value="Ser-Thr/Tyr_kinase_cat_dom"/>
</dbReference>
<keyword evidence="4" id="KW-1133">Transmembrane helix</keyword>
<dbReference type="Pfam" id="PF07714">
    <property type="entry name" value="PK_Tyr_Ser-Thr"/>
    <property type="match status" value="1"/>
</dbReference>
<feature type="region of interest" description="Disordered" evidence="3">
    <location>
        <begin position="143"/>
        <end position="186"/>
    </location>
</feature>
<dbReference type="PANTHER" id="PTHR24416:SF611">
    <property type="entry name" value="TYROSINE-PROTEIN KINASE TRANSMEMBRANE RECEPTOR ROR"/>
    <property type="match status" value="1"/>
</dbReference>
<dbReference type="SUPFAM" id="SSF49265">
    <property type="entry name" value="Fibronectin type III"/>
    <property type="match status" value="1"/>
</dbReference>
<keyword evidence="4" id="KW-0472">Membrane</keyword>
<dbReference type="InterPro" id="IPR013783">
    <property type="entry name" value="Ig-like_fold"/>
</dbReference>
<sequence>MQKYEYFVSDFNEIDSNPIDIHTPTLSTDSVRIAWNFENNCYTRTGLKVAFRKTGQESSTFHDLRWNETDFEMMGLLLGTEYVATFVIHYGNETSSSLEYSFTTESMKPETKYVVVITLLSLAALVMLIGLVVTLRKVRTIRSNTEPPLPSHRAAQKDKLQRISNGSDRFNKTSKKNSSKMKISGNHESTVQYVSEAYEDATHGIDTDDVYEDLDDAANTPPSDDITDVSFDELISEGSFATVYVGTCNLPAKGQTQCALKTHNVGMDEGQIQEYEEVANALLHFHRKHGIQASNILQYYGFINEGKEQPTLVMEYCGNGALGDWLAEVENQAQVGDLEEIVYGIACGMEYLVARKIFHGNLTSFNVLLNSNLEPKIKGIGESDYTEESMRWQAPETFNNNEKPNEAADAWSYGVVMWEVFSQGNKPYGDSDGTALEAVVKSGFQLSQPELCSDAFNAVKVTCLQLDPASRPTFTHIVDAIKTTKGSSMNTEIEEPDIYENTATTDIVKM</sequence>